<comment type="caution">
    <text evidence="10">The sequence shown here is derived from an EMBL/GenBank/DDBJ whole genome shotgun (WGS) entry which is preliminary data.</text>
</comment>
<keyword evidence="3 6" id="KW-0813">Transport</keyword>
<proteinExistence type="inferred from homology"/>
<dbReference type="PANTHER" id="PTHR13402">
    <property type="entry name" value="RGPR-RELATED"/>
    <property type="match status" value="1"/>
</dbReference>
<evidence type="ECO:0000256" key="2">
    <source>
        <dbReference type="ARBA" id="ARBA00005927"/>
    </source>
</evidence>
<dbReference type="GO" id="GO:0012507">
    <property type="term" value="C:ER to Golgi transport vesicle membrane"/>
    <property type="evidence" value="ECO:0007669"/>
    <property type="project" value="TreeGrafter"/>
</dbReference>
<organism evidence="10 11">
    <name type="scientific">Pristionchus mayeri</name>
    <dbReference type="NCBI Taxonomy" id="1317129"/>
    <lineage>
        <taxon>Eukaryota</taxon>
        <taxon>Metazoa</taxon>
        <taxon>Ecdysozoa</taxon>
        <taxon>Nematoda</taxon>
        <taxon>Chromadorea</taxon>
        <taxon>Rhabditida</taxon>
        <taxon>Rhabditina</taxon>
        <taxon>Diplogasteromorpha</taxon>
        <taxon>Diplogasteroidea</taxon>
        <taxon>Neodiplogasteridae</taxon>
        <taxon>Pristionchus</taxon>
    </lineage>
</organism>
<dbReference type="GO" id="GO:0007030">
    <property type="term" value="P:Golgi organization"/>
    <property type="evidence" value="ECO:0007669"/>
    <property type="project" value="TreeGrafter"/>
</dbReference>
<dbReference type="GO" id="GO:0000139">
    <property type="term" value="C:Golgi membrane"/>
    <property type="evidence" value="ECO:0007669"/>
    <property type="project" value="UniProtKB-SubCell"/>
</dbReference>
<feature type="region of interest" description="Disordered" evidence="7">
    <location>
        <begin position="1"/>
        <end position="55"/>
    </location>
</feature>
<evidence type="ECO:0000256" key="3">
    <source>
        <dbReference type="ARBA" id="ARBA00022448"/>
    </source>
</evidence>
<dbReference type="PANTHER" id="PTHR13402:SF6">
    <property type="entry name" value="SECRETORY 16, ISOFORM I"/>
    <property type="match status" value="1"/>
</dbReference>
<feature type="compositionally biased region" description="Basic and acidic residues" evidence="7">
    <location>
        <begin position="446"/>
        <end position="468"/>
    </location>
</feature>
<feature type="compositionally biased region" description="Polar residues" evidence="7">
    <location>
        <begin position="175"/>
        <end position="192"/>
    </location>
</feature>
<feature type="compositionally biased region" description="Polar residues" evidence="7">
    <location>
        <begin position="40"/>
        <end position="49"/>
    </location>
</feature>
<dbReference type="GO" id="GO:0015031">
    <property type="term" value="P:protein transport"/>
    <property type="evidence" value="ECO:0007669"/>
    <property type="project" value="UniProtKB-KW"/>
</dbReference>
<feature type="compositionally biased region" description="Basic and acidic residues" evidence="7">
    <location>
        <begin position="1378"/>
        <end position="1399"/>
    </location>
</feature>
<evidence type="ECO:0000256" key="4">
    <source>
        <dbReference type="ARBA" id="ARBA00022824"/>
    </source>
</evidence>
<evidence type="ECO:0000259" key="8">
    <source>
        <dbReference type="Pfam" id="PF12931"/>
    </source>
</evidence>
<feature type="region of interest" description="Disordered" evidence="7">
    <location>
        <begin position="1620"/>
        <end position="1741"/>
    </location>
</feature>
<protein>
    <recommendedName>
        <fullName evidence="6">Protein transport protein sec16</fullName>
    </recommendedName>
</protein>
<keyword evidence="11" id="KW-1185">Reference proteome</keyword>
<evidence type="ECO:0000256" key="6">
    <source>
        <dbReference type="RuleBase" id="RU364101"/>
    </source>
</evidence>
<feature type="compositionally biased region" description="Polar residues" evidence="7">
    <location>
        <begin position="302"/>
        <end position="330"/>
    </location>
</feature>
<feature type="region of interest" description="Disordered" evidence="7">
    <location>
        <begin position="581"/>
        <end position="606"/>
    </location>
</feature>
<feature type="region of interest" description="Disordered" evidence="7">
    <location>
        <begin position="221"/>
        <end position="468"/>
    </location>
</feature>
<reference evidence="11" key="1">
    <citation type="submission" date="2022-10" db="EMBL/GenBank/DDBJ databases">
        <title>Genome assembly of Pristionchus species.</title>
        <authorList>
            <person name="Yoshida K."/>
            <person name="Sommer R.J."/>
        </authorList>
    </citation>
    <scope>NUCLEOTIDE SEQUENCE [LARGE SCALE GENOMIC DNA]</scope>
    <source>
        <strain evidence="11">RS5460</strain>
    </source>
</reference>
<accession>A0AAN4Z6L6</accession>
<feature type="region of interest" description="Disordered" evidence="7">
    <location>
        <begin position="121"/>
        <end position="192"/>
    </location>
</feature>
<evidence type="ECO:0000313" key="11">
    <source>
        <dbReference type="Proteomes" id="UP001328107"/>
    </source>
</evidence>
<evidence type="ECO:0000256" key="5">
    <source>
        <dbReference type="ARBA" id="ARBA00022892"/>
    </source>
</evidence>
<keyword evidence="6" id="KW-0653">Protein transport</keyword>
<dbReference type="Proteomes" id="UP001328107">
    <property type="component" value="Unassembled WGS sequence"/>
</dbReference>
<dbReference type="Pfam" id="PF12931">
    <property type="entry name" value="TPR_Sec16"/>
    <property type="match status" value="1"/>
</dbReference>
<feature type="compositionally biased region" description="Pro residues" evidence="7">
    <location>
        <begin position="332"/>
        <end position="359"/>
    </location>
</feature>
<feature type="region of interest" description="Disordered" evidence="7">
    <location>
        <begin position="1337"/>
        <end position="1580"/>
    </location>
</feature>
<gene>
    <name evidence="10" type="ORF">PMAYCL1PPCAC_02502</name>
</gene>
<evidence type="ECO:0000256" key="1">
    <source>
        <dbReference type="ARBA" id="ARBA00004240"/>
    </source>
</evidence>
<keyword evidence="5 6" id="KW-0931">ER-Golgi transport</keyword>
<evidence type="ECO:0000259" key="9">
    <source>
        <dbReference type="Pfam" id="PF12932"/>
    </source>
</evidence>
<dbReference type="Gene3D" id="1.25.40.1030">
    <property type="match status" value="1"/>
</dbReference>
<sequence>MSFYWQNAVPQESGQSTATAWDNINLGSTRAQQPQPAQQSFSYENQQSHGGYEQYVNPYDDQWAAYHAQQAALQEQQHAQQQAAAAQHPQIEHQPILAQPQHPIVESHPTFAVETADQTARESQSNHTTYDGWGHEGWSSHEPSVEPQVQPTAHVPQHYAQQQQYYQEQIPQQPVSTDQSRTPSEVREVSSTTATIVVSAPPSTMEIPTMEGPFHHLPAVEQETSQSSPQPVNYSLQPPAPAAVFDMGGDDIEEREEKGEEEEIKQEHHVSEVTDENGDGWGEEKEVVHSDLLDALSGGHPRTSTPSPVEQEQHEPSPTVSPVETVQKESVPSPPLPSNKFPSPPIILAPSEIAPPPPLDTKSSPLSPPLGELNRLHTDTTQKTSPPASTDSWVEVSSSGSDAVNDSNRQRNTVGKDGVPPLSTSSPARPEKRASVSSVVGVVENGIDREREDSDSTHDSKRNVRDKFRDVKSQYNSIFKRLEVHRSSGREGNKTPTRVNPLLVAASVNGTVRLGVPAGSKNSSTPKEYHQDSTYPPPLVNDLSAIEPRTYGGMDQSVNMSMESRGYGEDLVDAYRKDRHRAMRSSRPASRAKSEYGDPVLLPDRGERHARPVYDHGMMMHPQYGYYPSGRYSLGRHSSMGMPYAMDPYENSRRPHSTYDHAAHLRMAKSGRGMEYDAYEYVSSGEASEEEEEELPNESDNEMRRISHNAAAAASRSSIGVRGGGGRPMIPVERLGEEEISYLGFVNMDLRMAKRLLHDFPPPVEFWTILEAVEKVAFLFYTSLHRKNFSVVSIFRERFLAKYMPLKCMGLLPQQALSKVCAEMKDHYNAKAAANLKKYEASQRQLFSDEYDRGTPESRFSDRPSVYDHNQTSDVDDLSSNFAPREPLKFRLPHAFAIFGPGGKIIQVQPSKSIGTVTMTDVHCIVRDREMQRNVALANNFKGPLLPNQTPPHVVRAYITRQMDRIRRSDLAQTDPRNDDIVDCLLIWQLLEKVVQHQGRVTGPDVAELLTRASHHRREKGVGGGTNTLEIAPPSADPKAYETFCQYLLQGLVDDALNFAMGEGLYSDALALARRLVPHRVDEIEKRHFATRPSSHPVLTLMAVASNEAAPCLSSMAAEDRGGWRCHAAILFANLPNFPFAIETIRRLGEELARRDCNAGADFCFLSVALLAGMDTFTPTTHDPVTGLPPSVRRHIELIHASIPDDIAESTVCDYGFSLTDLHATEIFDYGSRLSGGATNLAISAPFQRRRIQYARLLAGWGGFALDSFRYCTEVARTMWDKMSLFTARELEELTELAERLRKVAAADEEVIVWIDTLKQIIPSLNTAMYAPALETHSNQPVMAPQIETPPVEEEGGHEEREERQRSSSISTEAAAWHSREQPLEMRGERKEEERREADLAMYAAYEQQQQQEQHHHQQQQPQYTAESGSHHSAFHKHSQREEMAESPSSHSHTISHHSHHSAFSSGTSTIGGGSSEESTPIRERSASIHSQPSLPNPLAPSLPSHPPSSAPMRAPAPMPSLPIVPSSNAPPAMPPMQQPQQQQPPQLFKQEIAPSASTQPPSTGKKNGGGGGGFLGRIASSMRTAASKAVGNKEMILPDDSKKTIYYDEKLGAWVGDGVEQEAAPPPPPSIPGSVNGLSGMDGGGGGVPPMMTGGLRAARNSGGSRYFNPLNDASKALPAGPSGGGGLSMPPMGMPPPPTFPTQFSFIPTMPDDAVTDSPFSERAAMPEGAEGQQEHPQQ</sequence>
<feature type="compositionally biased region" description="Polar residues" evidence="7">
    <location>
        <begin position="381"/>
        <end position="413"/>
    </location>
</feature>
<evidence type="ECO:0000313" key="10">
    <source>
        <dbReference type="EMBL" id="GMR32307.1"/>
    </source>
</evidence>
<dbReference type="GO" id="GO:0070973">
    <property type="term" value="P:protein localization to endoplasmic reticulum exit site"/>
    <property type="evidence" value="ECO:0007669"/>
    <property type="project" value="TreeGrafter"/>
</dbReference>
<feature type="compositionally biased region" description="Polar residues" evidence="7">
    <location>
        <begin position="1"/>
        <end position="30"/>
    </location>
</feature>
<feature type="compositionally biased region" description="Acidic residues" evidence="7">
    <location>
        <begin position="687"/>
        <end position="700"/>
    </location>
</feature>
<feature type="compositionally biased region" description="Polar residues" evidence="7">
    <location>
        <begin position="222"/>
        <end position="236"/>
    </location>
</feature>
<comment type="similarity">
    <text evidence="2 6">Belongs to the SEC16 family.</text>
</comment>
<keyword evidence="4 6" id="KW-0256">Endoplasmic reticulum</keyword>
<dbReference type="GO" id="GO:0016192">
    <property type="term" value="P:vesicle-mediated transport"/>
    <property type="evidence" value="ECO:0007669"/>
    <property type="project" value="UniProtKB-KW"/>
</dbReference>
<dbReference type="EMBL" id="BTRK01000001">
    <property type="protein sequence ID" value="GMR32307.1"/>
    <property type="molecule type" value="Genomic_DNA"/>
</dbReference>
<keyword evidence="6" id="KW-0472">Membrane</keyword>
<feature type="region of interest" description="Disordered" evidence="7">
    <location>
        <begin position="518"/>
        <end position="540"/>
    </location>
</feature>
<feature type="region of interest" description="Disordered" evidence="7">
    <location>
        <begin position="682"/>
        <end position="702"/>
    </location>
</feature>
<feature type="compositionally biased region" description="Pro residues" evidence="7">
    <location>
        <begin position="1495"/>
        <end position="1523"/>
    </location>
</feature>
<dbReference type="InterPro" id="IPR024340">
    <property type="entry name" value="Sec16_CCD"/>
</dbReference>
<feature type="compositionally biased region" description="Acidic residues" evidence="7">
    <location>
        <begin position="248"/>
        <end position="264"/>
    </location>
</feature>
<feature type="compositionally biased region" description="Gly residues" evidence="7">
    <location>
        <begin position="1567"/>
        <end position="1576"/>
    </location>
</feature>
<feature type="compositionally biased region" description="Low complexity" evidence="7">
    <location>
        <begin position="156"/>
        <end position="174"/>
    </location>
</feature>
<comment type="subcellular location">
    <subcellularLocation>
        <location evidence="1">Endoplasmic reticulum</location>
    </subcellularLocation>
    <subcellularLocation>
        <location evidence="6">Golgi apparatus membrane</location>
    </subcellularLocation>
</comment>
<dbReference type="InterPro" id="IPR024298">
    <property type="entry name" value="Sec16_Sec23-bd"/>
</dbReference>
<feature type="domain" description="Sec16 central conserved" evidence="9">
    <location>
        <begin position="894"/>
        <end position="999"/>
    </location>
</feature>
<feature type="compositionally biased region" description="Basic and acidic residues" evidence="7">
    <location>
        <begin position="282"/>
        <end position="292"/>
    </location>
</feature>
<evidence type="ECO:0000256" key="7">
    <source>
        <dbReference type="SAM" id="MobiDB-lite"/>
    </source>
</evidence>
<keyword evidence="6" id="KW-0333">Golgi apparatus</keyword>
<feature type="domain" description="Sec16 Sec23-binding" evidence="8">
    <location>
        <begin position="1046"/>
        <end position="1315"/>
    </location>
</feature>
<name>A0AAN4Z6L6_9BILA</name>
<dbReference type="Pfam" id="PF12932">
    <property type="entry name" value="Sec16"/>
    <property type="match status" value="1"/>
</dbReference>
<dbReference type="GO" id="GO:0070971">
    <property type="term" value="C:endoplasmic reticulum exit site"/>
    <property type="evidence" value="ECO:0007669"/>
    <property type="project" value="TreeGrafter"/>
</dbReference>